<sequence>MAPKRTSHENESRQKSRVTRGQLSVVCMMFPISKEGVIFKRTWDTINTYLGNPYTASSNEEDDFQLMKNGGYLNRFLRNDMTPLTRGWTSFILNNICPVSHTSDRPMTKAYLAYCIQDKMPVHMAAIFSDELYHFVV</sequence>
<dbReference type="Gramene" id="OIW00215">
    <property type="protein sequence ID" value="OIW00215"/>
    <property type="gene ID" value="TanjilG_27466"/>
</dbReference>
<reference evidence="2 3" key="1">
    <citation type="journal article" date="2017" name="Plant Biotechnol. J.">
        <title>A comprehensive draft genome sequence for lupin (Lupinus angustifolius), an emerging health food: insights into plant-microbe interactions and legume evolution.</title>
        <authorList>
            <person name="Hane J.K."/>
            <person name="Ming Y."/>
            <person name="Kamphuis L.G."/>
            <person name="Nelson M.N."/>
            <person name="Garg G."/>
            <person name="Atkins C.A."/>
            <person name="Bayer P.E."/>
            <person name="Bravo A."/>
            <person name="Bringans S."/>
            <person name="Cannon S."/>
            <person name="Edwards D."/>
            <person name="Foley R."/>
            <person name="Gao L.L."/>
            <person name="Harrison M.J."/>
            <person name="Huang W."/>
            <person name="Hurgobin B."/>
            <person name="Li S."/>
            <person name="Liu C.W."/>
            <person name="McGrath A."/>
            <person name="Morahan G."/>
            <person name="Murray J."/>
            <person name="Weller J."/>
            <person name="Jian J."/>
            <person name="Singh K.B."/>
        </authorList>
    </citation>
    <scope>NUCLEOTIDE SEQUENCE [LARGE SCALE GENOMIC DNA]</scope>
    <source>
        <strain evidence="3">cv. Tanjil</strain>
        <tissue evidence="2">Whole plant</tissue>
    </source>
</reference>
<dbReference type="EMBL" id="CM007372">
    <property type="protein sequence ID" value="OIW00215.1"/>
    <property type="molecule type" value="Genomic_DNA"/>
</dbReference>
<accession>A0A4P1R3H0</accession>
<protein>
    <recommendedName>
        <fullName evidence="1">Putative plant transposon protein domain-containing protein</fullName>
    </recommendedName>
</protein>
<dbReference type="InterPro" id="IPR046796">
    <property type="entry name" value="Transposase_32_dom"/>
</dbReference>
<evidence type="ECO:0000313" key="2">
    <source>
        <dbReference type="EMBL" id="OIW00215.1"/>
    </source>
</evidence>
<evidence type="ECO:0000259" key="1">
    <source>
        <dbReference type="Pfam" id="PF20167"/>
    </source>
</evidence>
<name>A0A4P1R3H0_LUPAN</name>
<keyword evidence="3" id="KW-1185">Reference proteome</keyword>
<organism evidence="2 3">
    <name type="scientific">Lupinus angustifolius</name>
    <name type="common">Narrow-leaved blue lupine</name>
    <dbReference type="NCBI Taxonomy" id="3871"/>
    <lineage>
        <taxon>Eukaryota</taxon>
        <taxon>Viridiplantae</taxon>
        <taxon>Streptophyta</taxon>
        <taxon>Embryophyta</taxon>
        <taxon>Tracheophyta</taxon>
        <taxon>Spermatophyta</taxon>
        <taxon>Magnoliopsida</taxon>
        <taxon>eudicotyledons</taxon>
        <taxon>Gunneridae</taxon>
        <taxon>Pentapetalae</taxon>
        <taxon>rosids</taxon>
        <taxon>fabids</taxon>
        <taxon>Fabales</taxon>
        <taxon>Fabaceae</taxon>
        <taxon>Papilionoideae</taxon>
        <taxon>50 kb inversion clade</taxon>
        <taxon>genistoids sensu lato</taxon>
        <taxon>core genistoids</taxon>
        <taxon>Genisteae</taxon>
        <taxon>Lupinus</taxon>
    </lineage>
</organism>
<dbReference type="Pfam" id="PF20167">
    <property type="entry name" value="Transposase_32"/>
    <property type="match status" value="1"/>
</dbReference>
<evidence type="ECO:0000313" key="3">
    <source>
        <dbReference type="Proteomes" id="UP000188354"/>
    </source>
</evidence>
<feature type="domain" description="Putative plant transposon protein" evidence="1">
    <location>
        <begin position="36"/>
        <end position="134"/>
    </location>
</feature>
<dbReference type="Proteomes" id="UP000188354">
    <property type="component" value="Chromosome LG12"/>
</dbReference>
<gene>
    <name evidence="2" type="ORF">TanjilG_27466</name>
</gene>
<dbReference type="AlphaFoldDB" id="A0A4P1R3H0"/>
<proteinExistence type="predicted"/>